<proteinExistence type="predicted"/>
<feature type="transmembrane region" description="Helical" evidence="4">
    <location>
        <begin position="205"/>
        <end position="226"/>
    </location>
</feature>
<dbReference type="Gene3D" id="1.20.1250.20">
    <property type="entry name" value="MFS general substrate transporter like domains"/>
    <property type="match status" value="1"/>
</dbReference>
<dbReference type="EMBL" id="BAABFO010000009">
    <property type="protein sequence ID" value="GAA4332154.1"/>
    <property type="molecule type" value="Genomic_DNA"/>
</dbReference>
<feature type="transmembrane region" description="Helical" evidence="4">
    <location>
        <begin position="353"/>
        <end position="374"/>
    </location>
</feature>
<feature type="transmembrane region" description="Helical" evidence="4">
    <location>
        <begin position="238"/>
        <end position="256"/>
    </location>
</feature>
<feature type="transmembrane region" description="Helical" evidence="4">
    <location>
        <begin position="327"/>
        <end position="347"/>
    </location>
</feature>
<keyword evidence="1 4" id="KW-0812">Transmembrane</keyword>
<evidence type="ECO:0000313" key="6">
    <source>
        <dbReference type="EMBL" id="GAA4332154.1"/>
    </source>
</evidence>
<evidence type="ECO:0000256" key="4">
    <source>
        <dbReference type="SAM" id="Phobius"/>
    </source>
</evidence>
<evidence type="ECO:0000259" key="5">
    <source>
        <dbReference type="PROSITE" id="PS50850"/>
    </source>
</evidence>
<dbReference type="PANTHER" id="PTHR42910">
    <property type="entry name" value="TRANSPORTER SCO4007-RELATED"/>
    <property type="match status" value="1"/>
</dbReference>
<feature type="transmembrane region" description="Helical" evidence="4">
    <location>
        <begin position="151"/>
        <end position="169"/>
    </location>
</feature>
<organism evidence="6 7">
    <name type="scientific">Pigmentiphaga soli</name>
    <dbReference type="NCBI Taxonomy" id="1007095"/>
    <lineage>
        <taxon>Bacteria</taxon>
        <taxon>Pseudomonadati</taxon>
        <taxon>Pseudomonadota</taxon>
        <taxon>Betaproteobacteria</taxon>
        <taxon>Burkholderiales</taxon>
        <taxon>Alcaligenaceae</taxon>
        <taxon>Pigmentiphaga</taxon>
    </lineage>
</organism>
<keyword evidence="3 4" id="KW-0472">Membrane</keyword>
<feature type="domain" description="Major facilitator superfamily (MFS) profile" evidence="5">
    <location>
        <begin position="1"/>
        <end position="379"/>
    </location>
</feature>
<reference evidence="7" key="1">
    <citation type="journal article" date="2019" name="Int. J. Syst. Evol. Microbiol.">
        <title>The Global Catalogue of Microorganisms (GCM) 10K type strain sequencing project: providing services to taxonomists for standard genome sequencing and annotation.</title>
        <authorList>
            <consortium name="The Broad Institute Genomics Platform"/>
            <consortium name="The Broad Institute Genome Sequencing Center for Infectious Disease"/>
            <person name="Wu L."/>
            <person name="Ma J."/>
        </authorList>
    </citation>
    <scope>NUCLEOTIDE SEQUENCE [LARGE SCALE GENOMIC DNA]</scope>
    <source>
        <strain evidence="7">JCM 17666</strain>
    </source>
</reference>
<dbReference type="InterPro" id="IPR011701">
    <property type="entry name" value="MFS"/>
</dbReference>
<feature type="transmembrane region" description="Helical" evidence="4">
    <location>
        <begin position="124"/>
        <end position="145"/>
    </location>
</feature>
<feature type="transmembrane region" description="Helical" evidence="4">
    <location>
        <begin position="69"/>
        <end position="88"/>
    </location>
</feature>
<feature type="transmembrane region" description="Helical" evidence="4">
    <location>
        <begin position="263"/>
        <end position="282"/>
    </location>
</feature>
<sequence>MLLFAVTAGAMVANLYYLQPLLAAVAAAFGREVTDAGYLVTFTQAGYGIGVLLIVPIGDVLDRRRLLSIMMAANAAALLAAAASPTFAMFCASSLLIGITACATMMVIPYVASIAPARTRGKSIAQAMTGLLLGILLARTVSGLIAQAAGWRVVFVSAAAAVAVLAVLLRRAMKTDPPRGRLRYRQLIASLAAVVRAHPELGRRALYGMLALASFSMLWTGLTFLLSAPPFGYSEAQIGLFGLVGALGAVSANAAGRLADRGHARLATTALAIVLLASWGLLALGAHSLAAVIGGVFLLDVGVQGLQVTHQSVIYSIAPEARSRVTAVFITSCFAGASLGSALASALYAAYGWAGLCVAGGLFPALLLAVFLAFTPRARKA</sequence>
<keyword evidence="7" id="KW-1185">Reference proteome</keyword>
<accession>A0ABP8GZF7</accession>
<evidence type="ECO:0000256" key="2">
    <source>
        <dbReference type="ARBA" id="ARBA00022989"/>
    </source>
</evidence>
<protein>
    <submittedName>
        <fullName evidence="6">MFS transporter</fullName>
    </submittedName>
</protein>
<feature type="transmembrane region" description="Helical" evidence="4">
    <location>
        <begin position="38"/>
        <end position="57"/>
    </location>
</feature>
<dbReference type="SUPFAM" id="SSF103473">
    <property type="entry name" value="MFS general substrate transporter"/>
    <property type="match status" value="1"/>
</dbReference>
<evidence type="ECO:0000256" key="3">
    <source>
        <dbReference type="ARBA" id="ARBA00023136"/>
    </source>
</evidence>
<dbReference type="Proteomes" id="UP001501671">
    <property type="component" value="Unassembled WGS sequence"/>
</dbReference>
<evidence type="ECO:0000256" key="1">
    <source>
        <dbReference type="ARBA" id="ARBA00022692"/>
    </source>
</evidence>
<dbReference type="Pfam" id="PF07690">
    <property type="entry name" value="MFS_1"/>
    <property type="match status" value="1"/>
</dbReference>
<feature type="transmembrane region" description="Helical" evidence="4">
    <location>
        <begin position="94"/>
        <end position="112"/>
    </location>
</feature>
<comment type="caution">
    <text evidence="6">The sequence shown here is derived from an EMBL/GenBank/DDBJ whole genome shotgun (WGS) entry which is preliminary data.</text>
</comment>
<evidence type="ECO:0000313" key="7">
    <source>
        <dbReference type="Proteomes" id="UP001501671"/>
    </source>
</evidence>
<keyword evidence="2 4" id="KW-1133">Transmembrane helix</keyword>
<dbReference type="InterPro" id="IPR036259">
    <property type="entry name" value="MFS_trans_sf"/>
</dbReference>
<gene>
    <name evidence="6" type="ORF">GCM10023144_21750</name>
</gene>
<dbReference type="PANTHER" id="PTHR42910:SF1">
    <property type="entry name" value="MAJOR FACILITATOR SUPERFAMILY (MFS) PROFILE DOMAIN-CONTAINING PROTEIN"/>
    <property type="match status" value="1"/>
</dbReference>
<name>A0ABP8GZF7_9BURK</name>
<dbReference type="CDD" id="cd17324">
    <property type="entry name" value="MFS_NepI_like"/>
    <property type="match status" value="1"/>
</dbReference>
<dbReference type="InterPro" id="IPR020846">
    <property type="entry name" value="MFS_dom"/>
</dbReference>
<dbReference type="PROSITE" id="PS50850">
    <property type="entry name" value="MFS"/>
    <property type="match status" value="1"/>
</dbReference>